<dbReference type="AlphaFoldDB" id="A0A9D1Z3V3"/>
<dbReference type="Pfam" id="PF00677">
    <property type="entry name" value="Lum_binding"/>
    <property type="match status" value="2"/>
</dbReference>
<evidence type="ECO:0000256" key="8">
    <source>
        <dbReference type="ARBA" id="ARBA00022679"/>
    </source>
</evidence>
<evidence type="ECO:0000256" key="11">
    <source>
        <dbReference type="PROSITE-ProRule" id="PRU00524"/>
    </source>
</evidence>
<dbReference type="InterPro" id="IPR017938">
    <property type="entry name" value="Riboflavin_synthase-like_b-brl"/>
</dbReference>
<evidence type="ECO:0000259" key="12">
    <source>
        <dbReference type="PROSITE" id="PS51177"/>
    </source>
</evidence>
<evidence type="ECO:0000256" key="10">
    <source>
        <dbReference type="NCBIfam" id="TIGR00187"/>
    </source>
</evidence>
<dbReference type="SUPFAM" id="SSF63380">
    <property type="entry name" value="Riboflavin synthase domain-like"/>
    <property type="match status" value="2"/>
</dbReference>
<comment type="caution">
    <text evidence="13">The sequence shown here is derived from an EMBL/GenBank/DDBJ whole genome shotgun (WGS) entry which is preliminary data.</text>
</comment>
<evidence type="ECO:0000256" key="2">
    <source>
        <dbReference type="ARBA" id="ARBA00002803"/>
    </source>
</evidence>
<dbReference type="GO" id="GO:0004746">
    <property type="term" value="F:riboflavin synthase activity"/>
    <property type="evidence" value="ECO:0007669"/>
    <property type="project" value="UniProtKB-UniRule"/>
</dbReference>
<evidence type="ECO:0000256" key="3">
    <source>
        <dbReference type="ARBA" id="ARBA00004887"/>
    </source>
</evidence>
<protein>
    <recommendedName>
        <fullName evidence="6 10">Riboflavin synthase</fullName>
        <ecNumber evidence="5 10">2.5.1.9</ecNumber>
    </recommendedName>
</protein>
<evidence type="ECO:0000256" key="7">
    <source>
        <dbReference type="ARBA" id="ARBA00022619"/>
    </source>
</evidence>
<dbReference type="NCBIfam" id="NF006767">
    <property type="entry name" value="PRK09289.1"/>
    <property type="match status" value="1"/>
</dbReference>
<dbReference type="PROSITE" id="PS51177">
    <property type="entry name" value="LUMAZINE_BIND"/>
    <property type="match status" value="2"/>
</dbReference>
<dbReference type="PANTHER" id="PTHR21098:SF12">
    <property type="entry name" value="RIBOFLAVIN SYNTHASE"/>
    <property type="match status" value="1"/>
</dbReference>
<evidence type="ECO:0000256" key="5">
    <source>
        <dbReference type="ARBA" id="ARBA00012827"/>
    </source>
</evidence>
<keyword evidence="8 13" id="KW-0808">Transferase</keyword>
<dbReference type="Proteomes" id="UP000886824">
    <property type="component" value="Unassembled WGS sequence"/>
</dbReference>
<keyword evidence="7" id="KW-0686">Riboflavin biosynthesis</keyword>
<gene>
    <name evidence="13" type="ORF">H9826_02130</name>
</gene>
<reference evidence="13" key="1">
    <citation type="journal article" date="2021" name="PeerJ">
        <title>Extensive microbial diversity within the chicken gut microbiome revealed by metagenomics and culture.</title>
        <authorList>
            <person name="Gilroy R."/>
            <person name="Ravi A."/>
            <person name="Getino M."/>
            <person name="Pursley I."/>
            <person name="Horton D.L."/>
            <person name="Alikhan N.F."/>
            <person name="Baker D."/>
            <person name="Gharbi K."/>
            <person name="Hall N."/>
            <person name="Watson M."/>
            <person name="Adriaenssens E.M."/>
            <person name="Foster-Nyarko E."/>
            <person name="Jarju S."/>
            <person name="Secka A."/>
            <person name="Antonio M."/>
            <person name="Oren A."/>
            <person name="Chaudhuri R.R."/>
            <person name="La Ragione R."/>
            <person name="Hildebrand F."/>
            <person name="Pallen M.J."/>
        </authorList>
    </citation>
    <scope>NUCLEOTIDE SEQUENCE</scope>
    <source>
        <strain evidence="13">CHK33-7979</strain>
    </source>
</reference>
<dbReference type="FunFam" id="2.40.30.20:FF:000003">
    <property type="entry name" value="Riboflavin synthase, alpha subunit"/>
    <property type="match status" value="1"/>
</dbReference>
<dbReference type="NCBIfam" id="TIGR00187">
    <property type="entry name" value="ribE"/>
    <property type="match status" value="1"/>
</dbReference>
<dbReference type="FunFam" id="2.40.30.20:FF:000004">
    <property type="entry name" value="Riboflavin synthase, alpha subunit"/>
    <property type="match status" value="1"/>
</dbReference>
<feature type="domain" description="Lumazine-binding" evidence="12">
    <location>
        <begin position="97"/>
        <end position="193"/>
    </location>
</feature>
<dbReference type="PIRSF" id="PIRSF000498">
    <property type="entry name" value="Riboflavin_syn_A"/>
    <property type="match status" value="1"/>
</dbReference>
<reference evidence="13" key="2">
    <citation type="submission" date="2021-04" db="EMBL/GenBank/DDBJ databases">
        <authorList>
            <person name="Gilroy R."/>
        </authorList>
    </citation>
    <scope>NUCLEOTIDE SEQUENCE</scope>
    <source>
        <strain evidence="13">CHK33-7979</strain>
    </source>
</reference>
<dbReference type="InterPro" id="IPR001783">
    <property type="entry name" value="Lumazine-bd"/>
</dbReference>
<comment type="function">
    <text evidence="2">Catalyzes the dismutation of two molecules of 6,7-dimethyl-8-ribityllumazine, resulting in the formation of riboflavin and 5-amino-6-(D-ribitylamino)uracil.</text>
</comment>
<proteinExistence type="predicted"/>
<dbReference type="InterPro" id="IPR026017">
    <property type="entry name" value="Lumazine-bd_dom"/>
</dbReference>
<feature type="domain" description="Lumazine-binding" evidence="12">
    <location>
        <begin position="1"/>
        <end position="96"/>
    </location>
</feature>
<evidence type="ECO:0000313" key="13">
    <source>
        <dbReference type="EMBL" id="HIY72760.1"/>
    </source>
</evidence>
<dbReference type="GO" id="GO:0009231">
    <property type="term" value="P:riboflavin biosynthetic process"/>
    <property type="evidence" value="ECO:0007669"/>
    <property type="project" value="UniProtKB-KW"/>
</dbReference>
<feature type="repeat" description="Lumazine-binding" evidence="11">
    <location>
        <begin position="97"/>
        <end position="193"/>
    </location>
</feature>
<comment type="catalytic activity">
    <reaction evidence="1">
        <text>2 6,7-dimethyl-8-(1-D-ribityl)lumazine + H(+) = 5-amino-6-(D-ribitylamino)uracil + riboflavin</text>
        <dbReference type="Rhea" id="RHEA:20772"/>
        <dbReference type="ChEBI" id="CHEBI:15378"/>
        <dbReference type="ChEBI" id="CHEBI:15934"/>
        <dbReference type="ChEBI" id="CHEBI:57986"/>
        <dbReference type="ChEBI" id="CHEBI:58201"/>
        <dbReference type="EC" id="2.5.1.9"/>
    </reaction>
</comment>
<dbReference type="Gene3D" id="2.40.30.20">
    <property type="match status" value="2"/>
</dbReference>
<evidence type="ECO:0000256" key="4">
    <source>
        <dbReference type="ARBA" id="ARBA00011233"/>
    </source>
</evidence>
<accession>A0A9D1Z3V3</accession>
<dbReference type="EC" id="2.5.1.9" evidence="5 10"/>
<evidence type="ECO:0000256" key="1">
    <source>
        <dbReference type="ARBA" id="ARBA00000968"/>
    </source>
</evidence>
<evidence type="ECO:0000313" key="14">
    <source>
        <dbReference type="Proteomes" id="UP000886824"/>
    </source>
</evidence>
<evidence type="ECO:0000256" key="9">
    <source>
        <dbReference type="ARBA" id="ARBA00022737"/>
    </source>
</evidence>
<comment type="subunit">
    <text evidence="4">Homotrimer.</text>
</comment>
<dbReference type="InterPro" id="IPR023366">
    <property type="entry name" value="ATP_synth_asu-like_sf"/>
</dbReference>
<comment type="pathway">
    <text evidence="3">Cofactor biosynthesis; riboflavin biosynthesis; riboflavin from 2-hydroxy-3-oxobutyl phosphate and 5-amino-6-(D-ribitylamino)uracil: step 2/2.</text>
</comment>
<feature type="repeat" description="Lumazine-binding" evidence="11">
    <location>
        <begin position="1"/>
        <end position="96"/>
    </location>
</feature>
<organism evidence="13 14">
    <name type="scientific">Candidatus Intestinimonas merdavium</name>
    <dbReference type="NCBI Taxonomy" id="2838622"/>
    <lineage>
        <taxon>Bacteria</taxon>
        <taxon>Bacillati</taxon>
        <taxon>Bacillota</taxon>
        <taxon>Clostridia</taxon>
        <taxon>Eubacteriales</taxon>
        <taxon>Intestinimonas</taxon>
    </lineage>
</organism>
<dbReference type="PANTHER" id="PTHR21098">
    <property type="entry name" value="RIBOFLAVIN SYNTHASE ALPHA CHAIN"/>
    <property type="match status" value="1"/>
</dbReference>
<sequence length="215" mass="22979">MFTGIVEEVGTVTAVDRGRHSAVLTIQARTVLEDAKVGDSIAVNGICLTVTGRTAGHFTADVMHETLDRSSLAGLRPGTAVNLERAMAVGGRFGGHIVSGHVDGVGRIKSIRRDDNAIWYTISASPALLRYIVEKGSITVDGISLTVARVDGSGFSISAIPHTVAQTVLCHRREGDLVNLENDIIGKYVEKLLAPAPDPSRERGITREFLTQYGF</sequence>
<dbReference type="CDD" id="cd00402">
    <property type="entry name" value="Riboflavin_synthase_like"/>
    <property type="match status" value="1"/>
</dbReference>
<dbReference type="EMBL" id="DXCX01000025">
    <property type="protein sequence ID" value="HIY72760.1"/>
    <property type="molecule type" value="Genomic_DNA"/>
</dbReference>
<keyword evidence="9" id="KW-0677">Repeat</keyword>
<name>A0A9D1Z3V3_9FIRM</name>
<dbReference type="NCBIfam" id="NF009566">
    <property type="entry name" value="PRK13020.1"/>
    <property type="match status" value="1"/>
</dbReference>
<evidence type="ECO:0000256" key="6">
    <source>
        <dbReference type="ARBA" id="ARBA00013950"/>
    </source>
</evidence>